<proteinExistence type="predicted"/>
<evidence type="ECO:0000256" key="1">
    <source>
        <dbReference type="SAM" id="MobiDB-lite"/>
    </source>
</evidence>
<evidence type="ECO:0000313" key="2">
    <source>
        <dbReference type="EMBL" id="KAE9029435.1"/>
    </source>
</evidence>
<feature type="compositionally biased region" description="Basic and acidic residues" evidence="1">
    <location>
        <begin position="85"/>
        <end position="94"/>
    </location>
</feature>
<organism evidence="2 3">
    <name type="scientific">Phytophthora rubi</name>
    <dbReference type="NCBI Taxonomy" id="129364"/>
    <lineage>
        <taxon>Eukaryota</taxon>
        <taxon>Sar</taxon>
        <taxon>Stramenopiles</taxon>
        <taxon>Oomycota</taxon>
        <taxon>Peronosporomycetes</taxon>
        <taxon>Peronosporales</taxon>
        <taxon>Peronosporaceae</taxon>
        <taxon>Phytophthora</taxon>
    </lineage>
</organism>
<feature type="compositionally biased region" description="Polar residues" evidence="1">
    <location>
        <begin position="121"/>
        <end position="140"/>
    </location>
</feature>
<dbReference type="EMBL" id="QXFU01000565">
    <property type="protein sequence ID" value="KAE9029435.1"/>
    <property type="molecule type" value="Genomic_DNA"/>
</dbReference>
<comment type="caution">
    <text evidence="2">The sequence shown here is derived from an EMBL/GenBank/DDBJ whole genome shotgun (WGS) entry which is preliminary data.</text>
</comment>
<feature type="region of interest" description="Disordered" evidence="1">
    <location>
        <begin position="1"/>
        <end position="143"/>
    </location>
</feature>
<protein>
    <submittedName>
        <fullName evidence="2">Uncharacterized protein</fullName>
    </submittedName>
</protein>
<evidence type="ECO:0000313" key="3">
    <source>
        <dbReference type="Proteomes" id="UP000435112"/>
    </source>
</evidence>
<dbReference type="OrthoDB" id="113286at2759"/>
<name>A0A6A3MJ78_9STRA</name>
<accession>A0A6A3MJ78</accession>
<dbReference type="AlphaFoldDB" id="A0A6A3MJ78"/>
<dbReference type="Proteomes" id="UP000435112">
    <property type="component" value="Unassembled WGS sequence"/>
</dbReference>
<reference evidence="2 3" key="1">
    <citation type="submission" date="2018-09" db="EMBL/GenBank/DDBJ databases">
        <title>Genomic investigation of the strawberry pathogen Phytophthora fragariae indicates pathogenicity is determined by transcriptional variation in three key races.</title>
        <authorList>
            <person name="Adams T.M."/>
            <person name="Armitage A.D."/>
            <person name="Sobczyk M.K."/>
            <person name="Bates H.J."/>
            <person name="Dunwell J.M."/>
            <person name="Nellist C.F."/>
            <person name="Harrison R.J."/>
        </authorList>
    </citation>
    <scope>NUCLEOTIDE SEQUENCE [LARGE SCALE GENOMIC DNA]</scope>
    <source>
        <strain evidence="2 3">SCRP324</strain>
    </source>
</reference>
<gene>
    <name evidence="2" type="ORF">PR002_g10145</name>
</gene>
<sequence>MTAEDNTARPRKKQRLGGVPSPAAAATASTRAKFAFGSRLPDPGRSLIKGPKSSVKAKFQHVTPRVRQEQDARASTNPRKRRRSVSRDSDEAAPRTKPSHRPLTVKTTLPLQGSHLPPPTKVSNSLSGSRLLTISPSNPAVGNKKRSAAEAEAVAVAGLVAATDPAFWIKRREAVEAALKELDALEYVRGSGSNSLNNN</sequence>
<feature type="compositionally biased region" description="Low complexity" evidence="1">
    <location>
        <begin position="20"/>
        <end position="36"/>
    </location>
</feature>